<evidence type="ECO:0000256" key="5">
    <source>
        <dbReference type="ARBA" id="ARBA00022723"/>
    </source>
</evidence>
<evidence type="ECO:0000256" key="1">
    <source>
        <dbReference type="ARBA" id="ARBA00001970"/>
    </source>
</evidence>
<dbReference type="Pfam" id="PF03188">
    <property type="entry name" value="Cytochrom_B561"/>
    <property type="match status" value="1"/>
</dbReference>
<keyword evidence="11" id="KW-0408">Iron</keyword>
<dbReference type="OrthoDB" id="2419613at2759"/>
<evidence type="ECO:0000313" key="14">
    <source>
        <dbReference type="EMBL" id="CAA0812529.1"/>
    </source>
</evidence>
<comment type="cofactor">
    <cofactor evidence="1">
        <name>heme b</name>
        <dbReference type="ChEBI" id="CHEBI:60344"/>
    </cofactor>
</comment>
<keyword evidence="3" id="KW-0813">Transport</keyword>
<feature type="transmembrane region" description="Helical" evidence="12">
    <location>
        <begin position="121"/>
        <end position="142"/>
    </location>
</feature>
<dbReference type="AlphaFoldDB" id="A0A9N7MT46"/>
<comment type="function">
    <text evidence="10">May act as a catecholamine-responsive trans-membrane electron transporter.</text>
</comment>
<evidence type="ECO:0000256" key="8">
    <source>
        <dbReference type="ARBA" id="ARBA00022989"/>
    </source>
</evidence>
<feature type="transmembrane region" description="Helical" evidence="12">
    <location>
        <begin position="154"/>
        <end position="175"/>
    </location>
</feature>
<keyword evidence="15" id="KW-1185">Reference proteome</keyword>
<keyword evidence="9 12" id="KW-0472">Membrane</keyword>
<feature type="transmembrane region" description="Helical" evidence="12">
    <location>
        <begin position="195"/>
        <end position="214"/>
    </location>
</feature>
<evidence type="ECO:0000256" key="3">
    <source>
        <dbReference type="ARBA" id="ARBA00022448"/>
    </source>
</evidence>
<dbReference type="PIRSF" id="PIRSF037471">
    <property type="entry name" value="UCP037471"/>
    <property type="match status" value="1"/>
</dbReference>
<dbReference type="InterPro" id="IPR006593">
    <property type="entry name" value="Cyt_b561/ferric_Rdtase_TM"/>
</dbReference>
<protein>
    <submittedName>
        <fullName evidence="14">Cytochrome b561 and DOMON domain-containing protein</fullName>
    </submittedName>
</protein>
<feature type="domain" description="Cytochrome b561" evidence="13">
    <location>
        <begin position="82"/>
        <end position="283"/>
    </location>
</feature>
<feature type="binding site" description="axial binding residue" evidence="11">
    <location>
        <position position="228"/>
    </location>
    <ligand>
        <name>heme b</name>
        <dbReference type="ChEBI" id="CHEBI:60344"/>
        <label>1</label>
    </ligand>
    <ligandPart>
        <name>Fe</name>
        <dbReference type="ChEBI" id="CHEBI:18248"/>
    </ligandPart>
</feature>
<dbReference type="FunFam" id="1.20.120.1770:FF:000007">
    <property type="entry name" value="Cytochrome b561 and DOMON domain-containing protein"/>
    <property type="match status" value="1"/>
</dbReference>
<feature type="transmembrane region" description="Helical" evidence="12">
    <location>
        <begin position="259"/>
        <end position="281"/>
    </location>
</feature>
<feature type="transmembrane region" description="Helical" evidence="12">
    <location>
        <begin position="226"/>
        <end position="247"/>
    </location>
</feature>
<dbReference type="Pfam" id="PF04526">
    <property type="entry name" value="DUF568"/>
    <property type="match status" value="1"/>
</dbReference>
<accession>A0A9N7MT46</accession>
<dbReference type="GO" id="GO:0046872">
    <property type="term" value="F:metal ion binding"/>
    <property type="evidence" value="ECO:0007669"/>
    <property type="project" value="UniProtKB-KW"/>
</dbReference>
<sequence length="299" mass="32926">MIGAQCLIAYVDPSSGAPRAYTSAITSYRTALQPSNLSFAVPSLAAEFGNKEMIIRATIELPQGRTSFPQVWQFGPVTSSGQLRMHGSAPGNLGATATIDFSTGTSVVQTRTSSRRPSSKYIHGWLNVVSWGIMMPVGAMVARYVKVFNVANPAWFYLHVTCQASAYIVGVAGWGTGLKLGRDSPGVKHTVHRNIGIAIFALATLQASAILFRPKPDHKYRFYWNVYHYLIGYTVIVLGIVNIFKGLEILDPQKKWKQAYTFFLIAFGIVAFFLEALKYFVVAMRKKNQQRDAVDGSSV</sequence>
<evidence type="ECO:0000259" key="13">
    <source>
        <dbReference type="PROSITE" id="PS50939"/>
    </source>
</evidence>
<gene>
    <name evidence="14" type="ORF">SHERM_13202</name>
</gene>
<feature type="binding site" description="axial binding residue" evidence="11">
    <location>
        <position position="159"/>
    </location>
    <ligand>
        <name>heme b</name>
        <dbReference type="ChEBI" id="CHEBI:60344"/>
        <label>1</label>
    </ligand>
    <ligandPart>
        <name>Fe</name>
        <dbReference type="ChEBI" id="CHEBI:18248"/>
    </ligandPart>
</feature>
<organism evidence="14 15">
    <name type="scientific">Striga hermonthica</name>
    <name type="common">Purple witchweed</name>
    <name type="synonym">Buchnera hermonthica</name>
    <dbReference type="NCBI Taxonomy" id="68872"/>
    <lineage>
        <taxon>Eukaryota</taxon>
        <taxon>Viridiplantae</taxon>
        <taxon>Streptophyta</taxon>
        <taxon>Embryophyta</taxon>
        <taxon>Tracheophyta</taxon>
        <taxon>Spermatophyta</taxon>
        <taxon>Magnoliopsida</taxon>
        <taxon>eudicotyledons</taxon>
        <taxon>Gunneridae</taxon>
        <taxon>Pentapetalae</taxon>
        <taxon>asterids</taxon>
        <taxon>lamiids</taxon>
        <taxon>Lamiales</taxon>
        <taxon>Orobanchaceae</taxon>
        <taxon>Buchnereae</taxon>
        <taxon>Striga</taxon>
    </lineage>
</organism>
<evidence type="ECO:0000256" key="6">
    <source>
        <dbReference type="ARBA" id="ARBA00022729"/>
    </source>
</evidence>
<keyword evidence="5 11" id="KW-0479">Metal-binding</keyword>
<dbReference type="Gene3D" id="1.20.120.1770">
    <property type="match status" value="1"/>
</dbReference>
<evidence type="ECO:0000256" key="12">
    <source>
        <dbReference type="SAM" id="Phobius"/>
    </source>
</evidence>
<dbReference type="GO" id="GO:0016020">
    <property type="term" value="C:membrane"/>
    <property type="evidence" value="ECO:0007669"/>
    <property type="project" value="UniProtKB-SubCell"/>
</dbReference>
<name>A0A9N7MT46_STRHE</name>
<dbReference type="CDD" id="cd08760">
    <property type="entry name" value="Cyt_b561_FRRS1_like"/>
    <property type="match status" value="1"/>
</dbReference>
<dbReference type="InterPro" id="IPR045265">
    <property type="entry name" value="AIR12_DOMON"/>
</dbReference>
<reference evidence="14" key="1">
    <citation type="submission" date="2019-12" db="EMBL/GenBank/DDBJ databases">
        <authorList>
            <person name="Scholes J."/>
        </authorList>
    </citation>
    <scope>NUCLEOTIDE SEQUENCE</scope>
</reference>
<dbReference type="SMART" id="SM00665">
    <property type="entry name" value="B561"/>
    <property type="match status" value="1"/>
</dbReference>
<dbReference type="PROSITE" id="PS50939">
    <property type="entry name" value="CYTOCHROME_B561"/>
    <property type="match status" value="1"/>
</dbReference>
<evidence type="ECO:0000256" key="11">
    <source>
        <dbReference type="PIRSR" id="PIRSR037471-1"/>
    </source>
</evidence>
<proteinExistence type="predicted"/>
<comment type="caution">
    <text evidence="14">The sequence shown here is derived from an EMBL/GenBank/DDBJ whole genome shotgun (WGS) entry which is preliminary data.</text>
</comment>
<keyword evidence="7" id="KW-0249">Electron transport</keyword>
<dbReference type="Proteomes" id="UP001153555">
    <property type="component" value="Unassembled WGS sequence"/>
</dbReference>
<dbReference type="InterPro" id="IPR017214">
    <property type="entry name" value="UCP037471"/>
</dbReference>
<keyword evidence="8 12" id="KW-1133">Transmembrane helix</keyword>
<evidence type="ECO:0000256" key="4">
    <source>
        <dbReference type="ARBA" id="ARBA00022692"/>
    </source>
</evidence>
<evidence type="ECO:0000313" key="15">
    <source>
        <dbReference type="Proteomes" id="UP001153555"/>
    </source>
</evidence>
<dbReference type="EMBL" id="CACSLK010010322">
    <property type="protein sequence ID" value="CAA0812529.1"/>
    <property type="molecule type" value="Genomic_DNA"/>
</dbReference>
<evidence type="ECO:0000256" key="9">
    <source>
        <dbReference type="ARBA" id="ARBA00023136"/>
    </source>
</evidence>
<evidence type="ECO:0000256" key="7">
    <source>
        <dbReference type="ARBA" id="ARBA00022982"/>
    </source>
</evidence>
<dbReference type="PANTHER" id="PTHR23130">
    <property type="entry name" value="CYTOCHROME B561 AND DOMON DOMAIN-CONTAINING PROTEIN"/>
    <property type="match status" value="1"/>
</dbReference>
<evidence type="ECO:0000256" key="10">
    <source>
        <dbReference type="ARBA" id="ARBA00053871"/>
    </source>
</evidence>
<keyword evidence="6" id="KW-0732">Signal</keyword>
<keyword evidence="4 12" id="KW-0812">Transmembrane</keyword>
<comment type="subcellular location">
    <subcellularLocation>
        <location evidence="2">Membrane</location>
        <topology evidence="2">Multi-pass membrane protein</topology>
    </subcellularLocation>
</comment>
<feature type="binding site" description="axial binding residue" evidence="11">
    <location>
        <position position="123"/>
    </location>
    <ligand>
        <name>heme b</name>
        <dbReference type="ChEBI" id="CHEBI:60344"/>
        <label>1</label>
    </ligand>
    <ligandPart>
        <name>Fe</name>
        <dbReference type="ChEBI" id="CHEBI:18248"/>
    </ligandPart>
</feature>
<evidence type="ECO:0000256" key="2">
    <source>
        <dbReference type="ARBA" id="ARBA00004141"/>
    </source>
</evidence>
<feature type="binding site" description="axial binding residue" evidence="11">
    <location>
        <position position="192"/>
    </location>
    <ligand>
        <name>heme b</name>
        <dbReference type="ChEBI" id="CHEBI:60344"/>
        <label>1</label>
    </ligand>
    <ligandPart>
        <name>Fe</name>
        <dbReference type="ChEBI" id="CHEBI:18248"/>
    </ligandPart>
</feature>
<dbReference type="PANTHER" id="PTHR23130:SF223">
    <property type="entry name" value="CYTOCHROME B561 AND DOMON DOMAIN-CONTAINING PROTEIN"/>
    <property type="match status" value="1"/>
</dbReference>